<keyword evidence="1" id="KW-0472">Membrane</keyword>
<dbReference type="Proteomes" id="UP000823749">
    <property type="component" value="Chromosome 3"/>
</dbReference>
<keyword evidence="1" id="KW-0812">Transmembrane</keyword>
<evidence type="ECO:0000256" key="1">
    <source>
        <dbReference type="SAM" id="Phobius"/>
    </source>
</evidence>
<keyword evidence="3" id="KW-1185">Reference proteome</keyword>
<evidence type="ECO:0000313" key="3">
    <source>
        <dbReference type="Proteomes" id="UP000823749"/>
    </source>
</evidence>
<organism evidence="2 3">
    <name type="scientific">Rhododendron griersonianum</name>
    <dbReference type="NCBI Taxonomy" id="479676"/>
    <lineage>
        <taxon>Eukaryota</taxon>
        <taxon>Viridiplantae</taxon>
        <taxon>Streptophyta</taxon>
        <taxon>Embryophyta</taxon>
        <taxon>Tracheophyta</taxon>
        <taxon>Spermatophyta</taxon>
        <taxon>Magnoliopsida</taxon>
        <taxon>eudicotyledons</taxon>
        <taxon>Gunneridae</taxon>
        <taxon>Pentapetalae</taxon>
        <taxon>asterids</taxon>
        <taxon>Ericales</taxon>
        <taxon>Ericaceae</taxon>
        <taxon>Ericoideae</taxon>
        <taxon>Rhodoreae</taxon>
        <taxon>Rhododendron</taxon>
    </lineage>
</organism>
<feature type="transmembrane region" description="Helical" evidence="1">
    <location>
        <begin position="12"/>
        <end position="32"/>
    </location>
</feature>
<comment type="caution">
    <text evidence="2">The sequence shown here is derived from an EMBL/GenBank/DDBJ whole genome shotgun (WGS) entry which is preliminary data.</text>
</comment>
<dbReference type="AlphaFoldDB" id="A0AAV6KYP8"/>
<dbReference type="EMBL" id="JACTNZ010000003">
    <property type="protein sequence ID" value="KAG5557953.1"/>
    <property type="molecule type" value="Genomic_DNA"/>
</dbReference>
<sequence>MHPEPSILSRHCYITALGLFSSTLVVVVSVAYDGAKNGGVGFHGNGKAMLAYPPALFDYQKKKKKSNASQRRYTNLR</sequence>
<evidence type="ECO:0008006" key="4">
    <source>
        <dbReference type="Google" id="ProtNLM"/>
    </source>
</evidence>
<name>A0AAV6KYP8_9ERIC</name>
<proteinExistence type="predicted"/>
<reference evidence="2" key="1">
    <citation type="submission" date="2020-08" db="EMBL/GenBank/DDBJ databases">
        <title>Plant Genome Project.</title>
        <authorList>
            <person name="Zhang R.-G."/>
        </authorList>
    </citation>
    <scope>NUCLEOTIDE SEQUENCE</scope>
    <source>
        <strain evidence="2">WSP0</strain>
        <tissue evidence="2">Leaf</tissue>
    </source>
</reference>
<gene>
    <name evidence="2" type="ORF">RHGRI_008012</name>
</gene>
<keyword evidence="1" id="KW-1133">Transmembrane helix</keyword>
<accession>A0AAV6KYP8</accession>
<protein>
    <recommendedName>
        <fullName evidence="4">Transmembrane protein</fullName>
    </recommendedName>
</protein>
<evidence type="ECO:0000313" key="2">
    <source>
        <dbReference type="EMBL" id="KAG5557953.1"/>
    </source>
</evidence>